<name>A0A9Q0BJQ6_9MUSC</name>
<feature type="region of interest" description="Disordered" evidence="15">
    <location>
        <begin position="17"/>
        <end position="38"/>
    </location>
</feature>
<evidence type="ECO:0000256" key="15">
    <source>
        <dbReference type="SAM" id="MobiDB-lite"/>
    </source>
</evidence>
<comment type="pathway">
    <text evidence="2">Amino-acid degradation; L-phenylalanine degradation; acetoacetate and fumarate from L-phenylalanine: step 2/6.</text>
</comment>
<evidence type="ECO:0000313" key="18">
    <source>
        <dbReference type="Proteomes" id="UP001059596"/>
    </source>
</evidence>
<dbReference type="GO" id="GO:0004838">
    <property type="term" value="F:L-tyrosine-2-oxoglutarate transaminase activity"/>
    <property type="evidence" value="ECO:0007669"/>
    <property type="project" value="InterPro"/>
</dbReference>
<proteinExistence type="inferred from homology"/>
<evidence type="ECO:0000256" key="7">
    <source>
        <dbReference type="ARBA" id="ARBA00022576"/>
    </source>
</evidence>
<keyword evidence="11" id="KW-0585">Phenylalanine catabolism</keyword>
<accession>A0A9Q0BJQ6</accession>
<dbReference type="GO" id="GO:0006572">
    <property type="term" value="P:L-tyrosine catabolic process"/>
    <property type="evidence" value="ECO:0007669"/>
    <property type="project" value="UniProtKB-KW"/>
</dbReference>
<comment type="catalytic activity">
    <reaction evidence="13">
        <text>L-tyrosine + 2-oxoglutarate = 3-(4-hydroxyphenyl)pyruvate + L-glutamate</text>
        <dbReference type="Rhea" id="RHEA:15093"/>
        <dbReference type="ChEBI" id="CHEBI:16810"/>
        <dbReference type="ChEBI" id="CHEBI:29985"/>
        <dbReference type="ChEBI" id="CHEBI:36242"/>
        <dbReference type="ChEBI" id="CHEBI:58315"/>
        <dbReference type="EC" id="2.6.1.5"/>
    </reaction>
</comment>
<feature type="non-terminal residue" evidence="17">
    <location>
        <position position="1"/>
    </location>
</feature>
<evidence type="ECO:0000256" key="14">
    <source>
        <dbReference type="PIRSR" id="PIRSR000517-1"/>
    </source>
</evidence>
<feature type="domain" description="Aminotransferase class I/classII large" evidence="16">
    <location>
        <begin position="124"/>
        <end position="437"/>
    </location>
</feature>
<evidence type="ECO:0000256" key="8">
    <source>
        <dbReference type="ARBA" id="ARBA00022679"/>
    </source>
</evidence>
<dbReference type="PROSITE" id="PS00105">
    <property type="entry name" value="AA_TRANSFER_CLASS_1"/>
    <property type="match status" value="1"/>
</dbReference>
<comment type="similarity">
    <text evidence="3">Belongs to the class-I pyridoxal-phosphate-dependent aminotransferase family.</text>
</comment>
<protein>
    <recommendedName>
        <fullName evidence="6">Tyrosine aminotransferase</fullName>
        <ecNumber evidence="5">2.6.1.5</ecNumber>
    </recommendedName>
    <alternativeName>
        <fullName evidence="12">L-tyrosine:2-oxoglutarate aminotransferase</fullName>
    </alternativeName>
</protein>
<sequence length="466" mass="51624">KRAGLVIMPSSVANESQFRFQSSRSQASCPSRTPTATPPSCDVVDQALAELQLQSQEIREKDLHLMASTSKRGRSGWQIKASKLSNNTHNRIRNIVESLKIKPNPEKPMIPLSIAHLVTFALAADETMKAVLHSLESGKFNGYAHTQGHEVARQAVAKYSAHQRPDGAIDPNEVILCSGCSSALEYCILALADRGQNVLGLDIEVRYYDLLPDQQWRADLVQLESLIDENTAALLINNPSNPCGSVFDEKHLRQLIDICERHYLPIIADEHMAVSSLTSEVPVLSCGGLTKRFLVPGWRMGWIIVHDRKQRLANAIGGLKNMCGRILGSNTIIQGALPEILTKTPQSYFDGSNATLAYKMLKSVRGLNPVMPNGAMYMMIGVSIERFPAFKDDTHFVQELVNEQSVFCLPGSCFEYPGYVRIVLTVPGAMIEEACARMAEFCERHFKKDSRAAFIEHGLLDEDLAF</sequence>
<dbReference type="AlphaFoldDB" id="A0A9Q0BJQ6"/>
<comment type="cofactor">
    <cofactor evidence="1 14">
        <name>pyridoxal 5'-phosphate</name>
        <dbReference type="ChEBI" id="CHEBI:597326"/>
    </cofactor>
</comment>
<feature type="compositionally biased region" description="Low complexity" evidence="15">
    <location>
        <begin position="17"/>
        <end position="26"/>
    </location>
</feature>
<dbReference type="EMBL" id="JAMKOV010000079">
    <property type="protein sequence ID" value="KAI8034160.1"/>
    <property type="molecule type" value="Genomic_DNA"/>
</dbReference>
<evidence type="ECO:0000256" key="2">
    <source>
        <dbReference type="ARBA" id="ARBA00005203"/>
    </source>
</evidence>
<dbReference type="PIRSF" id="PIRSF000517">
    <property type="entry name" value="Tyr_transaminase"/>
    <property type="match status" value="1"/>
</dbReference>
<organism evidence="17 18">
    <name type="scientific">Drosophila gunungcola</name>
    <name type="common">fruit fly</name>
    <dbReference type="NCBI Taxonomy" id="103775"/>
    <lineage>
        <taxon>Eukaryota</taxon>
        <taxon>Metazoa</taxon>
        <taxon>Ecdysozoa</taxon>
        <taxon>Arthropoda</taxon>
        <taxon>Hexapoda</taxon>
        <taxon>Insecta</taxon>
        <taxon>Pterygota</taxon>
        <taxon>Neoptera</taxon>
        <taxon>Endopterygota</taxon>
        <taxon>Diptera</taxon>
        <taxon>Brachycera</taxon>
        <taxon>Muscomorpha</taxon>
        <taxon>Ephydroidea</taxon>
        <taxon>Drosophilidae</taxon>
        <taxon>Drosophila</taxon>
        <taxon>Sophophora</taxon>
    </lineage>
</organism>
<evidence type="ECO:0000256" key="1">
    <source>
        <dbReference type="ARBA" id="ARBA00001933"/>
    </source>
</evidence>
<dbReference type="InterPro" id="IPR004838">
    <property type="entry name" value="NHTrfase_class1_PyrdxlP-BS"/>
</dbReference>
<dbReference type="InterPro" id="IPR015422">
    <property type="entry name" value="PyrdxlP-dep_Trfase_small"/>
</dbReference>
<dbReference type="PANTHER" id="PTHR45744">
    <property type="entry name" value="TYROSINE AMINOTRANSFERASE"/>
    <property type="match status" value="1"/>
</dbReference>
<evidence type="ECO:0000256" key="12">
    <source>
        <dbReference type="ARBA" id="ARBA00031696"/>
    </source>
</evidence>
<keyword evidence="18" id="KW-1185">Reference proteome</keyword>
<dbReference type="InterPro" id="IPR015421">
    <property type="entry name" value="PyrdxlP-dep_Trfase_major"/>
</dbReference>
<dbReference type="Gene3D" id="3.40.640.10">
    <property type="entry name" value="Type I PLP-dependent aspartate aminotransferase-like (Major domain)"/>
    <property type="match status" value="1"/>
</dbReference>
<gene>
    <name evidence="17" type="ORF">M5D96_013011</name>
</gene>
<dbReference type="Pfam" id="PF00155">
    <property type="entry name" value="Aminotran_1_2"/>
    <property type="match status" value="1"/>
</dbReference>
<evidence type="ECO:0000256" key="5">
    <source>
        <dbReference type="ARBA" id="ARBA00012749"/>
    </source>
</evidence>
<evidence type="ECO:0000256" key="13">
    <source>
        <dbReference type="ARBA" id="ARBA00047798"/>
    </source>
</evidence>
<keyword evidence="10" id="KW-0663">Pyridoxal phosphate</keyword>
<dbReference type="EC" id="2.6.1.5" evidence="5"/>
<reference evidence="17" key="1">
    <citation type="journal article" date="2023" name="Genome Biol. Evol.">
        <title>Long-read-based Genome Assembly of Drosophila gunungcola Reveals Fewer Chemosensory Genes in Flower-breeding Species.</title>
        <authorList>
            <person name="Negi A."/>
            <person name="Liao B.Y."/>
            <person name="Yeh S.D."/>
        </authorList>
    </citation>
    <scope>NUCLEOTIDE SEQUENCE</scope>
    <source>
        <strain evidence="17">Sukarami</strain>
    </source>
</reference>
<evidence type="ECO:0000256" key="10">
    <source>
        <dbReference type="ARBA" id="ARBA00022898"/>
    </source>
</evidence>
<dbReference type="GO" id="GO:0006559">
    <property type="term" value="P:L-phenylalanine catabolic process"/>
    <property type="evidence" value="ECO:0007669"/>
    <property type="project" value="UniProtKB-KW"/>
</dbReference>
<evidence type="ECO:0000256" key="9">
    <source>
        <dbReference type="ARBA" id="ARBA00022878"/>
    </source>
</evidence>
<evidence type="ECO:0000313" key="17">
    <source>
        <dbReference type="EMBL" id="KAI8034160.1"/>
    </source>
</evidence>
<evidence type="ECO:0000256" key="11">
    <source>
        <dbReference type="ARBA" id="ARBA00023232"/>
    </source>
</evidence>
<evidence type="ECO:0000256" key="3">
    <source>
        <dbReference type="ARBA" id="ARBA00007441"/>
    </source>
</evidence>
<keyword evidence="9" id="KW-0828">Tyrosine catabolism</keyword>
<keyword evidence="7" id="KW-0032">Aminotransferase</keyword>
<evidence type="ECO:0000256" key="6">
    <source>
        <dbReference type="ARBA" id="ARBA00015959"/>
    </source>
</evidence>
<dbReference type="InterPro" id="IPR015424">
    <property type="entry name" value="PyrdxlP-dep_Trfase"/>
</dbReference>
<evidence type="ECO:0000256" key="4">
    <source>
        <dbReference type="ARBA" id="ARBA00011738"/>
    </source>
</evidence>
<dbReference type="InterPro" id="IPR005957">
    <property type="entry name" value="Tyrosine_aminoTrfase"/>
</dbReference>
<dbReference type="SUPFAM" id="SSF53383">
    <property type="entry name" value="PLP-dependent transferases"/>
    <property type="match status" value="1"/>
</dbReference>
<dbReference type="PANTHER" id="PTHR45744:SF2">
    <property type="entry name" value="TYROSINE AMINOTRANSFERASE"/>
    <property type="match status" value="1"/>
</dbReference>
<keyword evidence="8" id="KW-0808">Transferase</keyword>
<dbReference type="NCBIfam" id="TIGR01264">
    <property type="entry name" value="tyr_amTase_E"/>
    <property type="match status" value="1"/>
</dbReference>
<dbReference type="InterPro" id="IPR004839">
    <property type="entry name" value="Aminotransferase_I/II_large"/>
</dbReference>
<dbReference type="Proteomes" id="UP001059596">
    <property type="component" value="Unassembled WGS sequence"/>
</dbReference>
<dbReference type="GO" id="GO:0030170">
    <property type="term" value="F:pyridoxal phosphate binding"/>
    <property type="evidence" value="ECO:0007669"/>
    <property type="project" value="InterPro"/>
</dbReference>
<dbReference type="InterPro" id="IPR005958">
    <property type="entry name" value="TyrNic_aminoTrfase"/>
</dbReference>
<evidence type="ECO:0000259" key="16">
    <source>
        <dbReference type="Pfam" id="PF00155"/>
    </source>
</evidence>
<dbReference type="NCBIfam" id="TIGR01265">
    <property type="entry name" value="tyr_nico_aTase"/>
    <property type="match status" value="1"/>
</dbReference>
<dbReference type="CDD" id="cd00609">
    <property type="entry name" value="AAT_like"/>
    <property type="match status" value="1"/>
</dbReference>
<feature type="modified residue" description="N6-(pyridoxal phosphate)lysine" evidence="14">
    <location>
        <position position="291"/>
    </location>
</feature>
<comment type="caution">
    <text evidence="17">The sequence shown here is derived from an EMBL/GenBank/DDBJ whole genome shotgun (WGS) entry which is preliminary data.</text>
</comment>
<dbReference type="Gene3D" id="3.90.1150.10">
    <property type="entry name" value="Aspartate Aminotransferase, domain 1"/>
    <property type="match status" value="1"/>
</dbReference>
<comment type="subunit">
    <text evidence="4">Homodimer.</text>
</comment>